<evidence type="ECO:0000313" key="2">
    <source>
        <dbReference type="EMBL" id="MBD1371889.1"/>
    </source>
</evidence>
<keyword evidence="3" id="KW-1185">Reference proteome</keyword>
<evidence type="ECO:0000259" key="1">
    <source>
        <dbReference type="Pfam" id="PF13340"/>
    </source>
</evidence>
<reference evidence="2" key="1">
    <citation type="submission" date="2020-09" db="EMBL/GenBank/DDBJ databases">
        <title>A novel bacterium of genus Hazenella, isolated from South China Sea.</title>
        <authorList>
            <person name="Huang H."/>
            <person name="Mo K."/>
            <person name="Hu Y."/>
        </authorList>
    </citation>
    <scope>NUCLEOTIDE SEQUENCE</scope>
    <source>
        <strain evidence="2">IB182357</strain>
    </source>
</reference>
<feature type="domain" description="Insertion element IS402-like" evidence="1">
    <location>
        <begin position="1"/>
        <end position="27"/>
    </location>
</feature>
<dbReference type="RefSeq" id="WP_191138565.1">
    <property type="nucleotide sequence ID" value="NZ_JACXAG020000001.1"/>
</dbReference>
<protein>
    <submittedName>
        <fullName evidence="2">Transposase</fullName>
    </submittedName>
</protein>
<dbReference type="EMBL" id="JACXAH010000006">
    <property type="protein sequence ID" value="MBD1371889.1"/>
    <property type="molecule type" value="Genomic_DNA"/>
</dbReference>
<evidence type="ECO:0000313" key="3">
    <source>
        <dbReference type="Proteomes" id="UP000661691"/>
    </source>
</evidence>
<comment type="caution">
    <text evidence="2">The sequence shown here is derived from an EMBL/GenBank/DDBJ whole genome shotgun (WGS) entry which is preliminary data.</text>
</comment>
<accession>A0A926NE47</accession>
<dbReference type="Pfam" id="PF13340">
    <property type="entry name" value="DUF4096"/>
    <property type="match status" value="1"/>
</dbReference>
<name>A0A926NE47_9BACL</name>
<dbReference type="InterPro" id="IPR025161">
    <property type="entry name" value="IS402-like_dom"/>
</dbReference>
<organism evidence="2 3">
    <name type="scientific">Polycladospora coralii</name>
    <dbReference type="NCBI Taxonomy" id="2771432"/>
    <lineage>
        <taxon>Bacteria</taxon>
        <taxon>Bacillati</taxon>
        <taxon>Bacillota</taxon>
        <taxon>Bacilli</taxon>
        <taxon>Bacillales</taxon>
        <taxon>Thermoactinomycetaceae</taxon>
        <taxon>Polycladospora</taxon>
    </lineage>
</organism>
<proteinExistence type="predicted"/>
<sequence>MIYVLKIGCAWQDLPKRYGSSSTCWRSTS</sequence>
<gene>
    <name evidence="2" type="ORF">IC620_05885</name>
</gene>
<dbReference type="AlphaFoldDB" id="A0A926NE47"/>
<dbReference type="Proteomes" id="UP000661691">
    <property type="component" value="Unassembled WGS sequence"/>
</dbReference>